<name>A0A1Y1WPW0_9FUNG</name>
<feature type="compositionally biased region" description="Basic and acidic residues" evidence="1">
    <location>
        <begin position="454"/>
        <end position="486"/>
    </location>
</feature>
<feature type="compositionally biased region" description="Basic and acidic residues" evidence="1">
    <location>
        <begin position="313"/>
        <end position="342"/>
    </location>
</feature>
<evidence type="ECO:0000256" key="1">
    <source>
        <dbReference type="SAM" id="MobiDB-lite"/>
    </source>
</evidence>
<dbReference type="Proteomes" id="UP000193944">
    <property type="component" value="Unassembled WGS sequence"/>
</dbReference>
<feature type="compositionally biased region" description="Low complexity" evidence="1">
    <location>
        <begin position="402"/>
        <end position="418"/>
    </location>
</feature>
<feature type="compositionally biased region" description="Polar residues" evidence="1">
    <location>
        <begin position="843"/>
        <end position="852"/>
    </location>
</feature>
<dbReference type="EMBL" id="MCFG01000358">
    <property type="protein sequence ID" value="ORX75415.1"/>
    <property type="molecule type" value="Genomic_DNA"/>
</dbReference>
<keyword evidence="3" id="KW-1185">Reference proteome</keyword>
<accession>A0A1Y1WPW0</accession>
<feature type="region of interest" description="Disordered" evidence="1">
    <location>
        <begin position="276"/>
        <end position="508"/>
    </location>
</feature>
<feature type="compositionally biased region" description="Low complexity" evidence="1">
    <location>
        <begin position="699"/>
        <end position="724"/>
    </location>
</feature>
<evidence type="ECO:0000313" key="2">
    <source>
        <dbReference type="EMBL" id="ORX75415.1"/>
    </source>
</evidence>
<gene>
    <name evidence="2" type="ORF">BCR32DRAFT_249575</name>
</gene>
<dbReference type="STRING" id="1754192.A0A1Y1WPW0"/>
<evidence type="ECO:0000313" key="3">
    <source>
        <dbReference type="Proteomes" id="UP000193944"/>
    </source>
</evidence>
<dbReference type="AlphaFoldDB" id="A0A1Y1WPW0"/>
<feature type="compositionally biased region" description="Basic and acidic residues" evidence="1">
    <location>
        <begin position="287"/>
        <end position="304"/>
    </location>
</feature>
<feature type="compositionally biased region" description="Polar residues" evidence="1">
    <location>
        <begin position="221"/>
        <end position="232"/>
    </location>
</feature>
<comment type="caution">
    <text evidence="2">The sequence shown here is derived from an EMBL/GenBank/DDBJ whole genome shotgun (WGS) entry which is preliminary data.</text>
</comment>
<feature type="compositionally biased region" description="Basic and acidic residues" evidence="1">
    <location>
        <begin position="733"/>
        <end position="748"/>
    </location>
</feature>
<reference evidence="2 3" key="1">
    <citation type="submission" date="2016-08" db="EMBL/GenBank/DDBJ databases">
        <title>A Parts List for Fungal Cellulosomes Revealed by Comparative Genomics.</title>
        <authorList>
            <consortium name="DOE Joint Genome Institute"/>
            <person name="Haitjema C.H."/>
            <person name="Gilmore S.P."/>
            <person name="Henske J.K."/>
            <person name="Solomon K.V."/>
            <person name="De Groot R."/>
            <person name="Kuo A."/>
            <person name="Mondo S.J."/>
            <person name="Salamov A.A."/>
            <person name="Labutti K."/>
            <person name="Zhao Z."/>
            <person name="Chiniquy J."/>
            <person name="Barry K."/>
            <person name="Brewer H.M."/>
            <person name="Purvine S.O."/>
            <person name="Wright A.T."/>
            <person name="Boxma B."/>
            <person name="Van Alen T."/>
            <person name="Hackstein J.H."/>
            <person name="Baker S.E."/>
            <person name="Grigoriev I.V."/>
            <person name="O'Malley M.A."/>
        </authorList>
    </citation>
    <scope>NUCLEOTIDE SEQUENCE [LARGE SCALE GENOMIC DNA]</scope>
    <source>
        <strain evidence="2 3">S4</strain>
    </source>
</reference>
<protein>
    <submittedName>
        <fullName evidence="2">Uncharacterized protein</fullName>
    </submittedName>
</protein>
<feature type="compositionally biased region" description="Low complexity" evidence="1">
    <location>
        <begin position="782"/>
        <end position="813"/>
    </location>
</feature>
<feature type="region of interest" description="Disordered" evidence="1">
    <location>
        <begin position="207"/>
        <end position="232"/>
    </location>
</feature>
<feature type="compositionally biased region" description="Low complexity" evidence="1">
    <location>
        <begin position="662"/>
        <end position="683"/>
    </location>
</feature>
<feature type="region of interest" description="Disordered" evidence="1">
    <location>
        <begin position="699"/>
        <end position="884"/>
    </location>
</feature>
<feature type="region of interest" description="Disordered" evidence="1">
    <location>
        <begin position="662"/>
        <end position="687"/>
    </location>
</feature>
<reference evidence="2 3" key="2">
    <citation type="submission" date="2016-08" db="EMBL/GenBank/DDBJ databases">
        <title>Pervasive Adenine N6-methylation of Active Genes in Fungi.</title>
        <authorList>
            <consortium name="DOE Joint Genome Institute"/>
            <person name="Mondo S.J."/>
            <person name="Dannebaum R.O."/>
            <person name="Kuo R.C."/>
            <person name="Labutti K."/>
            <person name="Haridas S."/>
            <person name="Kuo A."/>
            <person name="Salamov A."/>
            <person name="Ahrendt S.R."/>
            <person name="Lipzen A."/>
            <person name="Sullivan W."/>
            <person name="Andreopoulos W.B."/>
            <person name="Clum A."/>
            <person name="Lindquist E."/>
            <person name="Daum C."/>
            <person name="Ramamoorthy G.K."/>
            <person name="Gryganskyi A."/>
            <person name="Culley D."/>
            <person name="Magnuson J.K."/>
            <person name="James T.Y."/>
            <person name="O'Malley M.A."/>
            <person name="Stajich J.E."/>
            <person name="Spatafora J.W."/>
            <person name="Visel A."/>
            <person name="Grigoriev I.V."/>
        </authorList>
    </citation>
    <scope>NUCLEOTIDE SEQUENCE [LARGE SCALE GENOMIC DNA]</scope>
    <source>
        <strain evidence="2 3">S4</strain>
    </source>
</reference>
<sequence>MSISDFEQSLWELALLINPTHLANITTSKLNSYYQDTILDMRKVVLVQNLFNDIYNNWTDHQIRYQQNRRRQIENGEITEQQLLEEESEENESEIEYISDEDNQEMMDEERYDSVEYSVKQEQLSVQVPIQVPVPVQVPVVEEENKENIDNNSGGVIIAGDNTVIKLPVRKSSVSHKTNGKPIKPSIVENQPIVDNNKKIEQNIVPSTPMTKTNSKDTINDKNTNINKSPIMNSNVTQAPIKEMNKKSYKNGIVDNVKEQKPIETKENVKQITLDFSGKDAMSSENNNKKTNENASNEKEQKSKSKEHRRKKIEREPRKDSLKANVKLLDEKSSNEVFKELQKSGVITTEKEDKFYKKSPKLDSSISLDEKTESSINSVSSSNTSSNNSFVIRSFNIPSQNSSSSAPSSATSSAPSSPQFKAPLNTNKPLPAKQDPIPVRKSSSFKKNKPTYRLSDKEVSIKDKYKLNKSSKDKESSKESKNKKPLPEQPKVHLRPKKITNNDPSMPPTMQRRSMDELLFQFADVMDIVSLIPHIVGDDDLLGNDLTFNSSNLNSKVQAKDKDGNIIEEPVRRRPSRAPTPPPTVVSNGKEYEVYSIPSERHQKYIKKKEEMEKKNKRRSSLKFEYHGFEDLKKQQELAGYDVTGDIPITEKIAKEKELAANKNNNVGSNQPNYKKSNNNSSSGCGATMKMDVLSGCMLSSSDSSSNSHSKSSSSKRASRFLNSLTKSKNKSGSKDKDKEKNKDKSSNKENISSNKNYLVRRKSTDKSSSNVRSYQRYKLGSNQDSTSPQPSPTLSSASMNSSSSSVRKSYSSTTLSKYDLPHMSSLTNDSSSRRYGSNSNGKTNLTTSKSSPGLYEINLSSSSSNSSSKQHRKKATDNKSSSTSEIDKFFDNVFRIDWSL</sequence>
<proteinExistence type="predicted"/>
<feature type="compositionally biased region" description="Low complexity" evidence="1">
    <location>
        <begin position="374"/>
        <end position="389"/>
    </location>
</feature>
<organism evidence="2 3">
    <name type="scientific">Anaeromyces robustus</name>
    <dbReference type="NCBI Taxonomy" id="1754192"/>
    <lineage>
        <taxon>Eukaryota</taxon>
        <taxon>Fungi</taxon>
        <taxon>Fungi incertae sedis</taxon>
        <taxon>Chytridiomycota</taxon>
        <taxon>Chytridiomycota incertae sedis</taxon>
        <taxon>Neocallimastigomycetes</taxon>
        <taxon>Neocallimastigales</taxon>
        <taxon>Neocallimastigaceae</taxon>
        <taxon>Anaeromyces</taxon>
    </lineage>
</organism>
<dbReference type="OrthoDB" id="2158913at2759"/>